<dbReference type="EMBL" id="CXWD01000001">
    <property type="protein sequence ID" value="CTQ64498.1"/>
    <property type="molecule type" value="Genomic_DNA"/>
</dbReference>
<dbReference type="GO" id="GO:0031956">
    <property type="term" value="F:medium-chain fatty acid-CoA ligase activity"/>
    <property type="evidence" value="ECO:0007669"/>
    <property type="project" value="TreeGrafter"/>
</dbReference>
<dbReference type="OrthoDB" id="7842397at2"/>
<dbReference type="PANTHER" id="PTHR43201">
    <property type="entry name" value="ACYL-COA SYNTHETASE"/>
    <property type="match status" value="1"/>
</dbReference>
<evidence type="ECO:0000256" key="2">
    <source>
        <dbReference type="ARBA" id="ARBA00022598"/>
    </source>
</evidence>
<gene>
    <name evidence="4" type="primary">trsA</name>
    <name evidence="4" type="ORF">LAX5112_00319</name>
</gene>
<evidence type="ECO:0000313" key="4">
    <source>
        <dbReference type="EMBL" id="CTQ64498.1"/>
    </source>
</evidence>
<dbReference type="Proteomes" id="UP000053235">
    <property type="component" value="Unassembled WGS sequence"/>
</dbReference>
<protein>
    <submittedName>
        <fullName evidence="4">Triostin synthetase I</fullName>
        <ecNumber evidence="4">6.3.2.-</ecNumber>
    </submittedName>
</protein>
<feature type="domain" description="AMP-dependent synthetase/ligase" evidence="3">
    <location>
        <begin position="27"/>
        <end position="151"/>
    </location>
</feature>
<dbReference type="InterPro" id="IPR045851">
    <property type="entry name" value="AMP-bd_C_sf"/>
</dbReference>
<comment type="similarity">
    <text evidence="1">Belongs to the ATP-dependent AMP-binding enzyme family.</text>
</comment>
<sequence length="544" mass="58713">MKVTPESLVQEHHESGAWSDLPLDEIFRQTAENHPDRIAIVDAPDRATWTGGAPRRLTYAEADREIDKLAAFYGAVGLTQDHVVGVQSPNTVDTVVAILAALRADLIVSPLPLHWRQKNVLDALNSIGAKGLIAADRIETRDVGTAARDVAAELFSLRFVFGLGKDIPDGLIELGPMLAEMGDELQFERSELRPDPADHAATICWSRSGEENMPVSRCHNHWTSCGTLVINEAHIKEAGNIVLPYSLSGLTGLGGGLVPWLMTAGTLHLHHPTSLANLADHAKAVKADVVLAPGPLAQTLDRKLGDMNTTLLAAWNISSPQPTTFVPRRRMVDLNIADEFVLTAHARGPSAKSRPIPLGKHQGPEGCESGPALVEIAVSETFEDQMPTLLVRGPLVPDIGWRTLNGNQRRLRWEGNGYLNTNIKVSVTDEGLNGFGVPGLYALGTGNLETIDVIYASYPGIREAAAFVVEDPVLGARMYAALVPEPGHVPDAGAFFAYLDAEGVDLAKIPHRVLILQSLPRNEDGTVCRDRLTLRTQRLPAAVA</sequence>
<dbReference type="EC" id="6.3.2.-" evidence="4"/>
<dbReference type="Gene3D" id="3.30.300.30">
    <property type="match status" value="1"/>
</dbReference>
<dbReference type="InterPro" id="IPR000873">
    <property type="entry name" value="AMP-dep_synth/lig_dom"/>
</dbReference>
<dbReference type="InterPro" id="IPR042099">
    <property type="entry name" value="ANL_N_sf"/>
</dbReference>
<keyword evidence="5" id="KW-1185">Reference proteome</keyword>
<evidence type="ECO:0000259" key="3">
    <source>
        <dbReference type="Pfam" id="PF00501"/>
    </source>
</evidence>
<evidence type="ECO:0000313" key="5">
    <source>
        <dbReference type="Proteomes" id="UP000053235"/>
    </source>
</evidence>
<dbReference type="AlphaFoldDB" id="A0A0M6ZP21"/>
<dbReference type="Pfam" id="PF00501">
    <property type="entry name" value="AMP-binding"/>
    <property type="match status" value="1"/>
</dbReference>
<proteinExistence type="inferred from homology"/>
<reference evidence="5" key="1">
    <citation type="submission" date="2015-07" db="EMBL/GenBank/DDBJ databases">
        <authorList>
            <person name="Rodrigo-Torres Lidia"/>
            <person name="Arahal R.David."/>
        </authorList>
    </citation>
    <scope>NUCLEOTIDE SEQUENCE [LARGE SCALE GENOMIC DNA]</scope>
    <source>
        <strain evidence="5">CECT 5112</strain>
    </source>
</reference>
<dbReference type="STRING" id="388408.LAX5112_00319"/>
<name>A0A0M6ZP21_9HYPH</name>
<dbReference type="GO" id="GO:0006631">
    <property type="term" value="P:fatty acid metabolic process"/>
    <property type="evidence" value="ECO:0007669"/>
    <property type="project" value="TreeGrafter"/>
</dbReference>
<keyword evidence="2 4" id="KW-0436">Ligase</keyword>
<dbReference type="PANTHER" id="PTHR43201:SF5">
    <property type="entry name" value="MEDIUM-CHAIN ACYL-COA LIGASE ACSF2, MITOCHONDRIAL"/>
    <property type="match status" value="1"/>
</dbReference>
<organism evidence="4 5">
    <name type="scientific">Roseibium alexandrii</name>
    <dbReference type="NCBI Taxonomy" id="388408"/>
    <lineage>
        <taxon>Bacteria</taxon>
        <taxon>Pseudomonadati</taxon>
        <taxon>Pseudomonadota</taxon>
        <taxon>Alphaproteobacteria</taxon>
        <taxon>Hyphomicrobiales</taxon>
        <taxon>Stappiaceae</taxon>
        <taxon>Roseibium</taxon>
    </lineage>
</organism>
<accession>A0A0M6ZP21</accession>
<dbReference type="Gene3D" id="3.40.50.12780">
    <property type="entry name" value="N-terminal domain of ligase-like"/>
    <property type="match status" value="1"/>
</dbReference>
<dbReference type="RefSeq" id="WP_055670291.1">
    <property type="nucleotide sequence ID" value="NZ_CXWD01000001.1"/>
</dbReference>
<dbReference type="SUPFAM" id="SSF56801">
    <property type="entry name" value="Acetyl-CoA synthetase-like"/>
    <property type="match status" value="1"/>
</dbReference>
<evidence type="ECO:0000256" key="1">
    <source>
        <dbReference type="ARBA" id="ARBA00006432"/>
    </source>
</evidence>